<dbReference type="AlphaFoldDB" id="A0A160FJE3"/>
<gene>
    <name evidence="1" type="ORF">AYM40_06445</name>
</gene>
<dbReference type="KEGG" id="buz:AYM40_06445"/>
<dbReference type="PANTHER" id="PTHR39431:SF1">
    <property type="entry name" value="FRPA_C-RELATED PROTEIN"/>
    <property type="match status" value="1"/>
</dbReference>
<dbReference type="OrthoDB" id="9047490at2"/>
<dbReference type="PANTHER" id="PTHR39431">
    <property type="entry name" value="FRPA/C-RELATED PROTEIN"/>
    <property type="match status" value="1"/>
</dbReference>
<name>A0A160FJE3_9BURK</name>
<evidence type="ECO:0000313" key="2">
    <source>
        <dbReference type="Proteomes" id="UP000076852"/>
    </source>
</evidence>
<keyword evidence="2" id="KW-1185">Reference proteome</keyword>
<dbReference type="RefSeq" id="WP_063495496.1">
    <property type="nucleotide sequence ID" value="NZ_CP014578.1"/>
</dbReference>
<accession>A0A160FJE3</accession>
<dbReference type="Proteomes" id="UP000076852">
    <property type="component" value="Chromosome 1"/>
</dbReference>
<dbReference type="STRING" id="1804984.AYM40_06445"/>
<sequence length="118" mass="12644">MWYQLHDGDGIHSTNPDNSSAYFDFNGSGSRTNTGWISAGDGFLVLDRNPNGTIDSGAELFSNFTPRTAMTRSGRRAGNDAIDEASDLYGNDTDVVELNVVSAYICISKADLVLIAAC</sequence>
<dbReference type="EMBL" id="CP014578">
    <property type="protein sequence ID" value="ANB72048.1"/>
    <property type="molecule type" value="Genomic_DNA"/>
</dbReference>
<evidence type="ECO:0000313" key="1">
    <source>
        <dbReference type="EMBL" id="ANB72048.1"/>
    </source>
</evidence>
<reference evidence="1 2" key="1">
    <citation type="journal article" date="2016" name="Gene">
        <title>PacBio SMRT assembly of a complex multi-replicon genome reveals chlorocatechol degradative operon in a region of genome plasticity.</title>
        <authorList>
            <person name="Ricker N."/>
            <person name="Shen S.Y."/>
            <person name="Goordial J."/>
            <person name="Jin S."/>
            <person name="Fulthorpe R.R."/>
        </authorList>
    </citation>
    <scope>NUCLEOTIDE SEQUENCE [LARGE SCALE GENOMIC DNA]</scope>
    <source>
        <strain evidence="1 2">OLGA172</strain>
    </source>
</reference>
<organism evidence="1 2">
    <name type="scientific">Paraburkholderia phytofirmans OLGA172</name>
    <dbReference type="NCBI Taxonomy" id="1417228"/>
    <lineage>
        <taxon>Bacteria</taxon>
        <taxon>Pseudomonadati</taxon>
        <taxon>Pseudomonadota</taxon>
        <taxon>Betaproteobacteria</taxon>
        <taxon>Burkholderiales</taxon>
        <taxon>Burkholderiaceae</taxon>
        <taxon>Paraburkholderia</taxon>
    </lineage>
</organism>
<protein>
    <submittedName>
        <fullName evidence="1">Uncharacterized protein</fullName>
    </submittedName>
</protein>
<proteinExistence type="predicted"/>